<accession>A0A6C1AZN7</accession>
<reference evidence="2 3" key="1">
    <citation type="submission" date="2020-02" db="EMBL/GenBank/DDBJ databases">
        <title>Nitrogenibacter mangrovi gen. nov., sp. nov. isolated from mangrove sediment, a denitrifying betaproteobacterium.</title>
        <authorList>
            <person name="Liao H."/>
            <person name="Tian Y."/>
        </authorList>
    </citation>
    <scope>NUCLEOTIDE SEQUENCE [LARGE SCALE GENOMIC DNA]</scope>
    <source>
        <strain evidence="2 3">M9-3-2</strain>
    </source>
</reference>
<evidence type="ECO:0000313" key="2">
    <source>
        <dbReference type="EMBL" id="QID16831.1"/>
    </source>
</evidence>
<feature type="chain" id="PRO_5025478794" evidence="1">
    <location>
        <begin position="26"/>
        <end position="107"/>
    </location>
</feature>
<dbReference type="EMBL" id="CP048836">
    <property type="protein sequence ID" value="QID16831.1"/>
    <property type="molecule type" value="Genomic_DNA"/>
</dbReference>
<keyword evidence="1" id="KW-0732">Signal</keyword>
<feature type="signal peptide" evidence="1">
    <location>
        <begin position="1"/>
        <end position="25"/>
    </location>
</feature>
<proteinExistence type="predicted"/>
<dbReference type="Proteomes" id="UP000501991">
    <property type="component" value="Chromosome"/>
</dbReference>
<protein>
    <submittedName>
        <fullName evidence="2">Uncharacterized protein</fullName>
    </submittedName>
</protein>
<dbReference type="KEGG" id="azq:G3580_03775"/>
<dbReference type="AlphaFoldDB" id="A0A6C1AZN7"/>
<name>A0A6C1AZN7_9RHOO</name>
<keyword evidence="3" id="KW-1185">Reference proteome</keyword>
<dbReference type="RefSeq" id="WP_173763999.1">
    <property type="nucleotide sequence ID" value="NZ_CP048836.1"/>
</dbReference>
<evidence type="ECO:0000313" key="3">
    <source>
        <dbReference type="Proteomes" id="UP000501991"/>
    </source>
</evidence>
<sequence>MNGFRRLVLLCLLCLPLAWPVFVQAGDACHGAATVMAAGCCGGSAHQTSDTACTSAACAIPCLAPLAPGATGFAEPGAWGGVLVSAPVHPPRDAPLFREQRPPRSPA</sequence>
<evidence type="ECO:0000256" key="1">
    <source>
        <dbReference type="SAM" id="SignalP"/>
    </source>
</evidence>
<gene>
    <name evidence="2" type="ORF">G3580_03775</name>
</gene>
<organism evidence="2 3">
    <name type="scientific">Nitrogeniibacter mangrovi</name>
    <dbReference type="NCBI Taxonomy" id="2016596"/>
    <lineage>
        <taxon>Bacteria</taxon>
        <taxon>Pseudomonadati</taxon>
        <taxon>Pseudomonadota</taxon>
        <taxon>Betaproteobacteria</taxon>
        <taxon>Rhodocyclales</taxon>
        <taxon>Zoogloeaceae</taxon>
        <taxon>Nitrogeniibacter</taxon>
    </lineage>
</organism>